<organism evidence="1 2">
    <name type="scientific">Brucella tritici</name>
    <dbReference type="NCBI Taxonomy" id="94626"/>
    <lineage>
        <taxon>Bacteria</taxon>
        <taxon>Pseudomonadati</taxon>
        <taxon>Pseudomonadota</taxon>
        <taxon>Alphaproteobacteria</taxon>
        <taxon>Hyphomicrobiales</taxon>
        <taxon>Brucellaceae</taxon>
        <taxon>Brucella/Ochrobactrum group</taxon>
        <taxon>Brucella</taxon>
    </lineage>
</organism>
<gene>
    <name evidence="1" type="ORF">F9K94_00950</name>
</gene>
<comment type="caution">
    <text evidence="1">The sequence shown here is derived from an EMBL/GenBank/DDBJ whole genome shotgun (WGS) entry which is preliminary data.</text>
</comment>
<dbReference type="Pfam" id="PF05119">
    <property type="entry name" value="Terminase_4"/>
    <property type="match status" value="1"/>
</dbReference>
<dbReference type="RefSeq" id="WP_151643115.1">
    <property type="nucleotide sequence ID" value="NZ_WBVY01000001.1"/>
</dbReference>
<dbReference type="NCBIfam" id="TIGR01558">
    <property type="entry name" value="sm_term_P27"/>
    <property type="match status" value="1"/>
</dbReference>
<name>A0A7V8B3Y8_9HYPH</name>
<proteinExistence type="predicted"/>
<dbReference type="Proteomes" id="UP000460650">
    <property type="component" value="Unassembled WGS sequence"/>
</dbReference>
<protein>
    <submittedName>
        <fullName evidence="1">Phage terminase small subunit P27 family</fullName>
    </submittedName>
</protein>
<evidence type="ECO:0000313" key="1">
    <source>
        <dbReference type="EMBL" id="KAB2658799.1"/>
    </source>
</evidence>
<dbReference type="EMBL" id="WBVY01000001">
    <property type="protein sequence ID" value="KAB2658799.1"/>
    <property type="molecule type" value="Genomic_DNA"/>
</dbReference>
<evidence type="ECO:0000313" key="2">
    <source>
        <dbReference type="Proteomes" id="UP000460650"/>
    </source>
</evidence>
<reference evidence="1 2" key="1">
    <citation type="submission" date="2019-09" db="EMBL/GenBank/DDBJ databases">
        <title>Taxonomic organization of the family Brucellaceae based on a phylogenomic approach.</title>
        <authorList>
            <person name="Leclercq S."/>
            <person name="Cloeckaert A."/>
            <person name="Zygmunt M.S."/>
        </authorList>
    </citation>
    <scope>NUCLEOTIDE SEQUENCE [LARGE SCALE GENOMIC DNA]</scope>
    <source>
        <strain evidence="1 2">TA93</strain>
    </source>
</reference>
<dbReference type="InterPro" id="IPR006448">
    <property type="entry name" value="Phage_term_ssu_P27"/>
</dbReference>
<accession>A0A7V8B3Y8</accession>
<sequence>MTRGVKPATIIPGTSPVTAIPKTPSYLSKEAKAEWRRVAPILIDERKVLTEADLAALENYVIAVATMRQAHKELHATGLLIAGKRNPLSTILLQAQQQQLRAAGELGLTPAARSRAAMMEAADDDDDNPLMIGRSRP</sequence>
<dbReference type="AlphaFoldDB" id="A0A7V8B3Y8"/>